<dbReference type="Pfam" id="PF05729">
    <property type="entry name" value="NACHT"/>
    <property type="match status" value="1"/>
</dbReference>
<dbReference type="PROSITE" id="PS50837">
    <property type="entry name" value="NACHT"/>
    <property type="match status" value="1"/>
</dbReference>
<sequence>MLETQMKANHEEMVQSLRKLKKSKETTDQSSQTSPIIKRIEGNKKSSNLPRGQIEINREDHGDNDTRPFQSPKLLYSNQDVILYSRDEEPEIRRLKQRLLEKNKYETKVVPLSALQERGRELPIELLLAQVIIRDDHTYGEMGRSYSHLKREVNDPNDIFVMNGKEVRNVYMLGDAAHGKTTFCIWLVRNWCNAQHGCIQEIEILDKWETSLKIYDFVFLLKFRNVNPNRASVVDMICQDVFGIDKGYHATIRHILSSDKYRSLIIMDGLDEWNPNDEARKQLTCQGMPNIEDLASTVTCFFSMRPWTFAAISKMVKMNDRVVEICGLSESGMKIVMKNVLLNYYHLNYSSVKYNDVFKRMKMNLKQNTLKSFMQIPLLAVVCVQIWYEGKQVGDSLTSFYASMLDMLIERGSYKHDLQIINESDCELPDILSEHENIKKMYSVLLKFGKVAYEGLLSNEINLVFQKRKLEKEIGVTELQFALDIGLISQKEAPSLLTKNVSVHFFHKSLQEFLAVIYIVTNKEVGDSFCEHLSRVEVIMELSNVIMFICGMCPSFGSIISQHVVSVTDSDIEICEYRRSLELGNTTVEELYKLQVSWYRELQDRKTGSPVTFHVSDVYVRDSSDMETVKLTRELLSDPHVADIRSLSLDRVPTNVGSGITCNELNDFLTNTDHTRSLTMVYIDGKYTFRSIRTICIPSLVTLYLGYVTIDKTCLDTSVRSQLLSNVSSLRKLWLVGLTVCDGEFLDLSPDMIKIERLTLLNLHMTAEDWGKFIWTLLDYHHILDCKLVSTNIDDESVGIITSNARFEISQESNYVRFTRLRSVSNGMAIDEEILHCIDDNIEEEEEEDEEEESHLQDGQFSNIPHINGCKVTENQRSKGSGLVKPVFMSEREGLESETKISSKRITRQEIFLAMNDLVTADHIRGIERTGKLWRLHVETNDDRNTLLTSGINIRSKHVSLMPENPRKKRRRRDTTTTLKVFDVPLSVDDQRIKGSIEREGCVVLDLYREKLKVKTGRENLPSSSTNCDTGTRIIIVRKLKSHLPRILSVGKHTASIRYDGQPNYEGALSRHSYEIENDSDSDESNMIARQTKGFLSLCCCFSRNDDTNSDENADITS</sequence>
<evidence type="ECO:0000313" key="3">
    <source>
        <dbReference type="EMBL" id="KAK3083142.1"/>
    </source>
</evidence>
<name>A0AA88XL90_PINIB</name>
<proteinExistence type="predicted"/>
<accession>A0AA88XL90</accession>
<comment type="caution">
    <text evidence="3">The sequence shown here is derived from an EMBL/GenBank/DDBJ whole genome shotgun (WGS) entry which is preliminary data.</text>
</comment>
<evidence type="ECO:0000259" key="2">
    <source>
        <dbReference type="PROSITE" id="PS50837"/>
    </source>
</evidence>
<evidence type="ECO:0000313" key="4">
    <source>
        <dbReference type="Proteomes" id="UP001186944"/>
    </source>
</evidence>
<feature type="region of interest" description="Disordered" evidence="1">
    <location>
        <begin position="1"/>
        <end position="71"/>
    </location>
</feature>
<dbReference type="Gene3D" id="3.40.50.300">
    <property type="entry name" value="P-loop containing nucleotide triphosphate hydrolases"/>
    <property type="match status" value="1"/>
</dbReference>
<dbReference type="InterPro" id="IPR027417">
    <property type="entry name" value="P-loop_NTPase"/>
</dbReference>
<dbReference type="EMBL" id="VSWD01000014">
    <property type="protein sequence ID" value="KAK3083142.1"/>
    <property type="molecule type" value="Genomic_DNA"/>
</dbReference>
<evidence type="ECO:0000256" key="1">
    <source>
        <dbReference type="SAM" id="MobiDB-lite"/>
    </source>
</evidence>
<feature type="domain" description="NACHT" evidence="2">
    <location>
        <begin position="168"/>
        <end position="272"/>
    </location>
</feature>
<dbReference type="Proteomes" id="UP001186944">
    <property type="component" value="Unassembled WGS sequence"/>
</dbReference>
<protein>
    <recommendedName>
        <fullName evidence="2">NACHT domain-containing protein</fullName>
    </recommendedName>
</protein>
<dbReference type="PANTHER" id="PTHR46312:SF2">
    <property type="entry name" value="NUCLEOTIDE-BINDING OLIGOMERIZATION DOMAIN-CONTAINING PROTEIN 2-LIKE"/>
    <property type="match status" value="1"/>
</dbReference>
<keyword evidence="4" id="KW-1185">Reference proteome</keyword>
<reference evidence="3" key="1">
    <citation type="submission" date="2019-08" db="EMBL/GenBank/DDBJ databases">
        <title>The improved chromosome-level genome for the pearl oyster Pinctada fucata martensii using PacBio sequencing and Hi-C.</title>
        <authorList>
            <person name="Zheng Z."/>
        </authorList>
    </citation>
    <scope>NUCLEOTIDE SEQUENCE</scope>
    <source>
        <strain evidence="3">ZZ-2019</strain>
        <tissue evidence="3">Adductor muscle</tissue>
    </source>
</reference>
<dbReference type="AlphaFoldDB" id="A0AA88XL90"/>
<feature type="compositionally biased region" description="Basic and acidic residues" evidence="1">
    <location>
        <begin position="56"/>
        <end position="66"/>
    </location>
</feature>
<dbReference type="InterPro" id="IPR007111">
    <property type="entry name" value="NACHT_NTPase"/>
</dbReference>
<organism evidence="3 4">
    <name type="scientific">Pinctada imbricata</name>
    <name type="common">Atlantic pearl-oyster</name>
    <name type="synonym">Pinctada martensii</name>
    <dbReference type="NCBI Taxonomy" id="66713"/>
    <lineage>
        <taxon>Eukaryota</taxon>
        <taxon>Metazoa</taxon>
        <taxon>Spiralia</taxon>
        <taxon>Lophotrochozoa</taxon>
        <taxon>Mollusca</taxon>
        <taxon>Bivalvia</taxon>
        <taxon>Autobranchia</taxon>
        <taxon>Pteriomorphia</taxon>
        <taxon>Pterioida</taxon>
        <taxon>Pterioidea</taxon>
        <taxon>Pteriidae</taxon>
        <taxon>Pinctada</taxon>
    </lineage>
</organism>
<gene>
    <name evidence="3" type="ORF">FSP39_015055</name>
</gene>
<dbReference type="PANTHER" id="PTHR46312">
    <property type="entry name" value="NACHT DOMAIN-CONTAINING PROTEIN"/>
    <property type="match status" value="1"/>
</dbReference>